<evidence type="ECO:0000256" key="4">
    <source>
        <dbReference type="ARBA" id="ARBA00022691"/>
    </source>
</evidence>
<protein>
    <submittedName>
        <fullName evidence="11">MiaB/RimO family radical SAM methylthiotransferase</fullName>
        <ecNumber evidence="11">2.8.4.-</ecNumber>
    </submittedName>
</protein>
<evidence type="ECO:0000256" key="5">
    <source>
        <dbReference type="ARBA" id="ARBA00022723"/>
    </source>
</evidence>
<dbReference type="SFLD" id="SFLDS00029">
    <property type="entry name" value="Radical_SAM"/>
    <property type="match status" value="1"/>
</dbReference>
<evidence type="ECO:0000259" key="9">
    <source>
        <dbReference type="PROSITE" id="PS51449"/>
    </source>
</evidence>
<dbReference type="CDD" id="cd01335">
    <property type="entry name" value="Radical_SAM"/>
    <property type="match status" value="1"/>
</dbReference>
<dbReference type="AlphaFoldDB" id="A0A7C6EDR9"/>
<evidence type="ECO:0000256" key="6">
    <source>
        <dbReference type="ARBA" id="ARBA00023004"/>
    </source>
</evidence>
<dbReference type="Gene3D" id="3.40.50.12160">
    <property type="entry name" value="Methylthiotransferase, N-terminal domain"/>
    <property type="match status" value="1"/>
</dbReference>
<dbReference type="EC" id="2.8.4.-" evidence="11"/>
<dbReference type="InterPro" id="IPR005839">
    <property type="entry name" value="Methylthiotransferase"/>
</dbReference>
<keyword evidence="3 11" id="KW-0808">Transferase</keyword>
<name>A0A7C6EDR9_UNCW3</name>
<dbReference type="InterPro" id="IPR007197">
    <property type="entry name" value="rSAM"/>
</dbReference>
<keyword evidence="4" id="KW-0949">S-adenosyl-L-methionine</keyword>
<evidence type="ECO:0000256" key="8">
    <source>
        <dbReference type="SAM" id="MobiDB-lite"/>
    </source>
</evidence>
<comment type="cofactor">
    <cofactor evidence="1">
        <name>[4Fe-4S] cluster</name>
        <dbReference type="ChEBI" id="CHEBI:49883"/>
    </cofactor>
</comment>
<feature type="compositionally biased region" description="Basic and acidic residues" evidence="8">
    <location>
        <begin position="439"/>
        <end position="452"/>
    </location>
</feature>
<evidence type="ECO:0000259" key="10">
    <source>
        <dbReference type="PROSITE" id="PS51918"/>
    </source>
</evidence>
<dbReference type="PROSITE" id="PS51918">
    <property type="entry name" value="RADICAL_SAM"/>
    <property type="match status" value="1"/>
</dbReference>
<keyword evidence="2" id="KW-0004">4Fe-4S</keyword>
<dbReference type="PANTHER" id="PTHR11918:SF45">
    <property type="entry name" value="THREONYLCARBAMOYLADENOSINE TRNA METHYLTHIOTRANSFERASE"/>
    <property type="match status" value="1"/>
</dbReference>
<dbReference type="SUPFAM" id="SSF102114">
    <property type="entry name" value="Radical SAM enzymes"/>
    <property type="match status" value="1"/>
</dbReference>
<evidence type="ECO:0000256" key="2">
    <source>
        <dbReference type="ARBA" id="ARBA00022485"/>
    </source>
</evidence>
<dbReference type="SFLD" id="SFLDG01082">
    <property type="entry name" value="B12-binding_domain_containing"/>
    <property type="match status" value="1"/>
</dbReference>
<dbReference type="InterPro" id="IPR023404">
    <property type="entry name" value="rSAM_horseshoe"/>
</dbReference>
<organism evidence="11">
    <name type="scientific">candidate division WOR-3 bacterium</name>
    <dbReference type="NCBI Taxonomy" id="2052148"/>
    <lineage>
        <taxon>Bacteria</taxon>
        <taxon>Bacteria division WOR-3</taxon>
    </lineage>
</organism>
<feature type="domain" description="Radical SAM core" evidence="10">
    <location>
        <begin position="121"/>
        <end position="348"/>
    </location>
</feature>
<dbReference type="InterPro" id="IPR013848">
    <property type="entry name" value="Methylthiotransferase_N"/>
</dbReference>
<keyword evidence="5" id="KW-0479">Metal-binding</keyword>
<dbReference type="InterPro" id="IPR038135">
    <property type="entry name" value="Methylthiotransferase_N_sf"/>
</dbReference>
<dbReference type="Gene3D" id="3.80.30.20">
    <property type="entry name" value="tm_1862 like domain"/>
    <property type="match status" value="1"/>
</dbReference>
<gene>
    <name evidence="11" type="ORF">ENW73_05485</name>
</gene>
<accession>A0A7C6EDR9</accession>
<evidence type="ECO:0000313" key="11">
    <source>
        <dbReference type="EMBL" id="HHS52302.1"/>
    </source>
</evidence>
<dbReference type="NCBIfam" id="TIGR00089">
    <property type="entry name" value="MiaB/RimO family radical SAM methylthiotransferase"/>
    <property type="match status" value="1"/>
</dbReference>
<dbReference type="Pfam" id="PF00919">
    <property type="entry name" value="UPF0004"/>
    <property type="match status" value="1"/>
</dbReference>
<feature type="region of interest" description="Disordered" evidence="8">
    <location>
        <begin position="439"/>
        <end position="460"/>
    </location>
</feature>
<dbReference type="GO" id="GO:0051539">
    <property type="term" value="F:4 iron, 4 sulfur cluster binding"/>
    <property type="evidence" value="ECO:0007669"/>
    <property type="project" value="UniProtKB-KW"/>
</dbReference>
<dbReference type="GO" id="GO:0035598">
    <property type="term" value="F:tRNA (N(6)-L-threonylcarbamoyladenosine(37)-C(2))-methylthiotransferase activity"/>
    <property type="evidence" value="ECO:0007669"/>
    <property type="project" value="TreeGrafter"/>
</dbReference>
<comment type="caution">
    <text evidence="11">The sequence shown here is derived from an EMBL/GenBank/DDBJ whole genome shotgun (WGS) entry which is preliminary data.</text>
</comment>
<evidence type="ECO:0000256" key="1">
    <source>
        <dbReference type="ARBA" id="ARBA00001966"/>
    </source>
</evidence>
<dbReference type="PROSITE" id="PS51449">
    <property type="entry name" value="MTTASE_N"/>
    <property type="match status" value="1"/>
</dbReference>
<dbReference type="Pfam" id="PF04055">
    <property type="entry name" value="Radical_SAM"/>
    <property type="match status" value="1"/>
</dbReference>
<proteinExistence type="predicted"/>
<reference evidence="11" key="1">
    <citation type="journal article" date="2020" name="mSystems">
        <title>Genome- and Community-Level Interaction Insights into Carbon Utilization and Element Cycling Functions of Hydrothermarchaeota in Hydrothermal Sediment.</title>
        <authorList>
            <person name="Zhou Z."/>
            <person name="Liu Y."/>
            <person name="Xu W."/>
            <person name="Pan J."/>
            <person name="Luo Z.H."/>
            <person name="Li M."/>
        </authorList>
    </citation>
    <scope>NUCLEOTIDE SEQUENCE [LARGE SCALE GENOMIC DNA]</scope>
    <source>
        <strain evidence="11">SpSt-876</strain>
    </source>
</reference>
<keyword evidence="6" id="KW-0408">Iron</keyword>
<evidence type="ECO:0000256" key="3">
    <source>
        <dbReference type="ARBA" id="ARBA00022679"/>
    </source>
</evidence>
<dbReference type="EMBL" id="DTLI01000138">
    <property type="protein sequence ID" value="HHS52302.1"/>
    <property type="molecule type" value="Genomic_DNA"/>
</dbReference>
<sequence length="460" mass="51972">MRACVITIGCRLNQAEGDALRMALKDEGNEVITWGQGDRLNPALEHSLDIVIVNTCAVTEQAVRTSKKWIRRIAGLQPKPRLVVTGCLAEIEFEQLQNESGVDEVITQTQKVKLIEDCPILPSRSRAFLKIQDGCWNRCAYCLPAQIRGDPVSKPISMVEKEIRDLLAKGFKEIVLVGLNLGAYGLDLGTSLFALLVKLAQIDGDFRIRLGCLEPDSFPKAILERFSELRLCPHLHIPLQSGDDKILNLMQRKYSVAQYQALLERIVSHIPEVNIGTDLVVGFPGEDEASFNRTFDLISKLPFGYLHIFPYSPRPQTPAYSRPETVNQKEKKKRVNLLRSLSREKSLKFRSRFLGQVRDALLELPEAKRGLLQAMTDNYIRIFIPPPKESIWQADDTGLSLFQHQRVKVLITEVRRDKTFGKLERFFTAELGGLTVSRDRERSTNNGEREKLGMPNLAIG</sequence>
<dbReference type="GO" id="GO:0046872">
    <property type="term" value="F:metal ion binding"/>
    <property type="evidence" value="ECO:0007669"/>
    <property type="project" value="UniProtKB-KW"/>
</dbReference>
<keyword evidence="7" id="KW-0411">Iron-sulfur</keyword>
<dbReference type="SMART" id="SM00729">
    <property type="entry name" value="Elp3"/>
    <property type="match status" value="1"/>
</dbReference>
<dbReference type="PANTHER" id="PTHR11918">
    <property type="entry name" value="RADICAL SAM PROTEINS"/>
    <property type="match status" value="1"/>
</dbReference>
<dbReference type="InterPro" id="IPR006638">
    <property type="entry name" value="Elp3/MiaA/NifB-like_rSAM"/>
</dbReference>
<feature type="domain" description="MTTase N-terminal" evidence="9">
    <location>
        <begin position="1"/>
        <end position="127"/>
    </location>
</feature>
<dbReference type="InterPro" id="IPR058240">
    <property type="entry name" value="rSAM_sf"/>
</dbReference>
<evidence type="ECO:0000256" key="7">
    <source>
        <dbReference type="ARBA" id="ARBA00023014"/>
    </source>
</evidence>